<accession>A0A5C5VIS4</accession>
<dbReference type="EMBL" id="SJPF01000001">
    <property type="protein sequence ID" value="TWT38496.1"/>
    <property type="molecule type" value="Genomic_DNA"/>
</dbReference>
<dbReference type="InterPro" id="IPR016187">
    <property type="entry name" value="CTDL_fold"/>
</dbReference>
<evidence type="ECO:0000313" key="3">
    <source>
        <dbReference type="Proteomes" id="UP000318878"/>
    </source>
</evidence>
<dbReference type="Pfam" id="PF03781">
    <property type="entry name" value="FGE-sulfatase"/>
    <property type="match status" value="1"/>
</dbReference>
<name>A0A5C5VIS4_9BACT</name>
<dbReference type="PANTHER" id="PTHR23150:SF19">
    <property type="entry name" value="FORMYLGLYCINE-GENERATING ENZYME"/>
    <property type="match status" value="1"/>
</dbReference>
<evidence type="ECO:0000313" key="2">
    <source>
        <dbReference type="EMBL" id="TWT38496.1"/>
    </source>
</evidence>
<organism evidence="2 3">
    <name type="scientific">Blastopirellula retiformator</name>
    <dbReference type="NCBI Taxonomy" id="2527970"/>
    <lineage>
        <taxon>Bacteria</taxon>
        <taxon>Pseudomonadati</taxon>
        <taxon>Planctomycetota</taxon>
        <taxon>Planctomycetia</taxon>
        <taxon>Pirellulales</taxon>
        <taxon>Pirellulaceae</taxon>
        <taxon>Blastopirellula</taxon>
    </lineage>
</organism>
<keyword evidence="3" id="KW-1185">Reference proteome</keyword>
<dbReference type="InterPro" id="IPR051043">
    <property type="entry name" value="Sulfatase_Mod_Factor_Kinase"/>
</dbReference>
<dbReference type="InterPro" id="IPR005532">
    <property type="entry name" value="SUMF_dom"/>
</dbReference>
<dbReference type="InterPro" id="IPR042095">
    <property type="entry name" value="SUMF_sf"/>
</dbReference>
<feature type="domain" description="Sulfatase-modifying factor enzyme-like" evidence="1">
    <location>
        <begin position="9"/>
        <end position="159"/>
    </location>
</feature>
<proteinExistence type="predicted"/>
<dbReference type="Gene3D" id="3.90.1580.10">
    <property type="entry name" value="paralog of FGE (formylglycine-generating enzyme)"/>
    <property type="match status" value="1"/>
</dbReference>
<dbReference type="SUPFAM" id="SSF56436">
    <property type="entry name" value="C-type lectin-like"/>
    <property type="match status" value="1"/>
</dbReference>
<evidence type="ECO:0000259" key="1">
    <source>
        <dbReference type="Pfam" id="PF03781"/>
    </source>
</evidence>
<sequence>MGANPSRWKGPRNSVEMTSLTDAETFCKKVTQLLRDAKLIDADQEIRLPTDAEWEHCCRAGTTTKYHFGDDVKKLDDYAWYTGNAAGNDPPVGAKKPNPWGLYDMHGYIDEWTKRDPDQRQQAHVRGGSWKSTADQCRSDAVQTIPVTTQDDAVGFRCVLATKVK</sequence>
<reference evidence="2 3" key="1">
    <citation type="submission" date="2019-02" db="EMBL/GenBank/DDBJ databases">
        <title>Deep-cultivation of Planctomycetes and their phenomic and genomic characterization uncovers novel biology.</title>
        <authorList>
            <person name="Wiegand S."/>
            <person name="Jogler M."/>
            <person name="Boedeker C."/>
            <person name="Pinto D."/>
            <person name="Vollmers J."/>
            <person name="Rivas-Marin E."/>
            <person name="Kohn T."/>
            <person name="Peeters S.H."/>
            <person name="Heuer A."/>
            <person name="Rast P."/>
            <person name="Oberbeckmann S."/>
            <person name="Bunk B."/>
            <person name="Jeske O."/>
            <person name="Meyerdierks A."/>
            <person name="Storesund J.E."/>
            <person name="Kallscheuer N."/>
            <person name="Luecker S."/>
            <person name="Lage O.M."/>
            <person name="Pohl T."/>
            <person name="Merkel B.J."/>
            <person name="Hornburger P."/>
            <person name="Mueller R.-W."/>
            <person name="Bruemmer F."/>
            <person name="Labrenz M."/>
            <person name="Spormann A.M."/>
            <person name="Op Den Camp H."/>
            <person name="Overmann J."/>
            <person name="Amann R."/>
            <person name="Jetten M.S.M."/>
            <person name="Mascher T."/>
            <person name="Medema M.H."/>
            <person name="Devos D.P."/>
            <person name="Kaster A.-K."/>
            <person name="Ovreas L."/>
            <person name="Rohde M."/>
            <person name="Galperin M.Y."/>
            <person name="Jogler C."/>
        </authorList>
    </citation>
    <scope>NUCLEOTIDE SEQUENCE [LARGE SCALE GENOMIC DNA]</scope>
    <source>
        <strain evidence="2 3">Enr8</strain>
    </source>
</reference>
<comment type="caution">
    <text evidence="2">The sequence shown here is derived from an EMBL/GenBank/DDBJ whole genome shotgun (WGS) entry which is preliminary data.</text>
</comment>
<dbReference type="GO" id="GO:0120147">
    <property type="term" value="F:formylglycine-generating oxidase activity"/>
    <property type="evidence" value="ECO:0007669"/>
    <property type="project" value="TreeGrafter"/>
</dbReference>
<gene>
    <name evidence="2" type="ORF">Enr8_01880</name>
</gene>
<dbReference type="OrthoDB" id="9812426at2"/>
<dbReference type="AlphaFoldDB" id="A0A5C5VIS4"/>
<protein>
    <submittedName>
        <fullName evidence="2">Formylglycine-generating sulfatase enzyme</fullName>
    </submittedName>
</protein>
<dbReference type="Proteomes" id="UP000318878">
    <property type="component" value="Unassembled WGS sequence"/>
</dbReference>
<dbReference type="PANTHER" id="PTHR23150">
    <property type="entry name" value="SULFATASE MODIFYING FACTOR 1, 2"/>
    <property type="match status" value="1"/>
</dbReference>